<dbReference type="CDD" id="cd23553">
    <property type="entry name" value="TFP_LU_ECD_Ly6PGE"/>
    <property type="match status" value="1"/>
</dbReference>
<feature type="domain" description="UPAR/Ly6" evidence="3">
    <location>
        <begin position="113"/>
        <end position="206"/>
    </location>
</feature>
<evidence type="ECO:0000256" key="2">
    <source>
        <dbReference type="ARBA" id="ARBA00022525"/>
    </source>
</evidence>
<protein>
    <submittedName>
        <fullName evidence="5">Urokinase plasminogen activator surface receptor-like</fullName>
    </submittedName>
</protein>
<dbReference type="GeneID" id="121395640"/>
<dbReference type="RefSeq" id="XP_041425602.1">
    <property type="nucleotide sequence ID" value="XM_041569668.1"/>
</dbReference>
<feature type="domain" description="UPAR/Ly6" evidence="3">
    <location>
        <begin position="212"/>
        <end position="298"/>
    </location>
</feature>
<dbReference type="InterPro" id="IPR016054">
    <property type="entry name" value="LY6_UPA_recep-like"/>
</dbReference>
<dbReference type="InterPro" id="IPR045860">
    <property type="entry name" value="Snake_toxin-like_sf"/>
</dbReference>
<dbReference type="CTD" id="121395640"/>
<keyword evidence="2" id="KW-0964">Secreted</keyword>
<comment type="subcellular location">
    <subcellularLocation>
        <location evidence="1">Secreted</location>
    </subcellularLocation>
</comment>
<dbReference type="Proteomes" id="UP000186698">
    <property type="component" value="Chromosome 7L"/>
</dbReference>
<evidence type="ECO:0000313" key="5">
    <source>
        <dbReference type="RefSeq" id="XP_041425602.1"/>
    </source>
</evidence>
<dbReference type="GO" id="GO:0005576">
    <property type="term" value="C:extracellular region"/>
    <property type="evidence" value="ECO:0007669"/>
    <property type="project" value="UniProtKB-SubCell"/>
</dbReference>
<accession>A0A1L8FNU0</accession>
<sequence>MGKKWRILLLLINFWQVDSLRCLQCIGSASSCRMVAKKCPAYENTCISLAYRSTAVSTTSNTVMKGCSTRALCNQTSVIDTGNRSIYMSASCCETDYCNINRYSTKAVFSNRMQCYTCKNNNIYCGYPNLDKVFCDGVDNWCVDVLTKEYTNGKVTASSYTKGCGSGEACNSLLAFDTGSFQRYTQYSCCNSQTLCNNAYQSIPMLSNINGITCWACLDTGNNECDVKNQVQISCKGTLIRCMEAYDQNRQVVMKGCSTVTYCSTTYPSLNVSNIAEIQCCAGSNCNNFTQMSTTEISGAWSPSTDIRLLILLFALLGTVFCIVDPN</sequence>
<dbReference type="STRING" id="8355.A0A1L8FNU0"/>
<dbReference type="Pfam" id="PF00021">
    <property type="entry name" value="UPAR_LY6"/>
    <property type="match status" value="2"/>
</dbReference>
<evidence type="ECO:0000259" key="3">
    <source>
        <dbReference type="SMART" id="SM00134"/>
    </source>
</evidence>
<dbReference type="SMART" id="SM00134">
    <property type="entry name" value="LU"/>
    <property type="match status" value="3"/>
</dbReference>
<dbReference type="PROSITE" id="PS51257">
    <property type="entry name" value="PROKAR_LIPOPROTEIN"/>
    <property type="match status" value="1"/>
</dbReference>
<dbReference type="KEGG" id="xla:121395640"/>
<evidence type="ECO:0000313" key="4">
    <source>
        <dbReference type="Proteomes" id="UP000186698"/>
    </source>
</evidence>
<dbReference type="OrthoDB" id="5945173at2759"/>
<dbReference type="PANTHER" id="PTHR20914">
    <property type="entry name" value="LY6/PLAUR DOMAIN-CONTAINING PROTEIN 8"/>
    <property type="match status" value="1"/>
</dbReference>
<dbReference type="AlphaFoldDB" id="A0A1L8FNU0"/>
<dbReference type="PANTHER" id="PTHR20914:SF34">
    <property type="entry name" value="UROKINASE PLASMINOGEN ACTIVATOR SURFACE RECEPTOR-LIKE"/>
    <property type="match status" value="1"/>
</dbReference>
<organism evidence="4 5">
    <name type="scientific">Xenopus laevis</name>
    <name type="common">African clawed frog</name>
    <dbReference type="NCBI Taxonomy" id="8355"/>
    <lineage>
        <taxon>Eukaryota</taxon>
        <taxon>Metazoa</taxon>
        <taxon>Chordata</taxon>
        <taxon>Craniata</taxon>
        <taxon>Vertebrata</taxon>
        <taxon>Euteleostomi</taxon>
        <taxon>Amphibia</taxon>
        <taxon>Batrachia</taxon>
        <taxon>Anura</taxon>
        <taxon>Pipoidea</taxon>
        <taxon>Pipidae</taxon>
        <taxon>Xenopodinae</taxon>
        <taxon>Xenopus</taxon>
        <taxon>Xenopus</taxon>
    </lineage>
</organism>
<dbReference type="OMA" id="TGNGCNH"/>
<feature type="domain" description="UPAR/Ly6" evidence="3">
    <location>
        <begin position="20"/>
        <end position="109"/>
    </location>
</feature>
<dbReference type="PaxDb" id="8355-A0A1L8FNU0"/>
<gene>
    <name evidence="5" type="primary">LOC121395640</name>
</gene>
<dbReference type="Gene3D" id="2.10.60.10">
    <property type="entry name" value="CD59"/>
    <property type="match status" value="3"/>
</dbReference>
<reference evidence="5" key="1">
    <citation type="submission" date="2025-08" db="UniProtKB">
        <authorList>
            <consortium name="RefSeq"/>
        </authorList>
    </citation>
    <scope>IDENTIFICATION</scope>
    <source>
        <strain evidence="5">J_2021</strain>
        <tissue evidence="5">Erythrocytes</tissue>
    </source>
</reference>
<dbReference type="InterPro" id="IPR050918">
    <property type="entry name" value="CNF-like_PLA2_Inhibitor"/>
</dbReference>
<keyword evidence="4" id="KW-1185">Reference proteome</keyword>
<evidence type="ECO:0000256" key="1">
    <source>
        <dbReference type="ARBA" id="ARBA00004613"/>
    </source>
</evidence>
<proteinExistence type="predicted"/>
<dbReference type="SUPFAM" id="SSF57302">
    <property type="entry name" value="Snake toxin-like"/>
    <property type="match status" value="3"/>
</dbReference>
<name>A0A1L8FNU0_XENLA</name>